<gene>
    <name evidence="1" type="ORF">AJAP_35295</name>
</gene>
<proteinExistence type="predicted"/>
<dbReference type="EMBL" id="CP008953">
    <property type="protein sequence ID" value="AIG79866.1"/>
    <property type="molecule type" value="Genomic_DNA"/>
</dbReference>
<dbReference type="KEGG" id="aja:AJAP_35295"/>
<protein>
    <recommendedName>
        <fullName evidence="3">AbiEi antitoxin C-terminal domain-containing protein</fullName>
    </recommendedName>
</protein>
<dbReference type="eggNOG" id="ENOG5033QES">
    <property type="taxonomic scope" value="Bacteria"/>
</dbReference>
<accession>A0A075V5W4</accession>
<evidence type="ECO:0000313" key="2">
    <source>
        <dbReference type="Proteomes" id="UP000028492"/>
    </source>
</evidence>
<organism evidence="1 2">
    <name type="scientific">Amycolatopsis japonica</name>
    <dbReference type="NCBI Taxonomy" id="208439"/>
    <lineage>
        <taxon>Bacteria</taxon>
        <taxon>Bacillati</taxon>
        <taxon>Actinomycetota</taxon>
        <taxon>Actinomycetes</taxon>
        <taxon>Pseudonocardiales</taxon>
        <taxon>Pseudonocardiaceae</taxon>
        <taxon>Amycolatopsis</taxon>
        <taxon>Amycolatopsis japonica group</taxon>
    </lineage>
</organism>
<dbReference type="HOGENOM" id="CLU_070742_0_0_11"/>
<reference evidence="1 2" key="1">
    <citation type="journal article" date="2014" name="J. Biotechnol.">
        <title>Complete genome sequence of the actinobacterium Amycolatopsis japonica MG417-CF17(T) (=DSM 44213T) producing (S,S)-N,N'-ethylenediaminedisuccinic acid.</title>
        <authorList>
            <person name="Stegmann E."/>
            <person name="Albersmeier A."/>
            <person name="Spohn M."/>
            <person name="Gert H."/>
            <person name="Weber T."/>
            <person name="Wohlleben W."/>
            <person name="Kalinowski J."/>
            <person name="Ruckert C."/>
        </authorList>
    </citation>
    <scope>NUCLEOTIDE SEQUENCE [LARGE SCALE GENOMIC DNA]</scope>
    <source>
        <strain evidence="2">MG417-CF17 (DSM 44213)</strain>
    </source>
</reference>
<evidence type="ECO:0000313" key="1">
    <source>
        <dbReference type="EMBL" id="AIG79866.1"/>
    </source>
</evidence>
<dbReference type="AlphaFoldDB" id="A0A075V5W4"/>
<dbReference type="STRING" id="208439.AJAP_35295"/>
<keyword evidence="2" id="KW-1185">Reference proteome</keyword>
<name>A0A075V5W4_9PSEU</name>
<dbReference type="Proteomes" id="UP000028492">
    <property type="component" value="Chromosome"/>
</dbReference>
<sequence length="290" mass="32411">MSSKVIYRRCLPGGPWQRLLPGIILLHQAPPTIDERVIGALLHAGPRALVTGVEACRRHGLRPRELPPDKDVHVLIPHEHKVRSAEFVTVERTHRLPEARTHQGVPLAPLVRATTDACRRLRTVEPVGRLLVEAIQHGRCSPEALAYELNKGSKRGTAIPRRILGEWQDLYSIAEARAKILSRSLLVQPSHWNPEICDSRGGYIGRPDAWWDDIALAWEIDSFDFHFHREDYRRTVMRNTRYAAAGIVVVQTLPSRLLTDPAGVLAELEAARLAAAARPRPPVGLISRAA</sequence>
<evidence type="ECO:0008006" key="3">
    <source>
        <dbReference type="Google" id="ProtNLM"/>
    </source>
</evidence>